<feature type="region of interest" description="Disordered" evidence="3">
    <location>
        <begin position="1"/>
        <end position="21"/>
    </location>
</feature>
<keyword evidence="2" id="KW-0464">Manganese</keyword>
<feature type="binding site" evidence="2">
    <location>
        <position position="127"/>
    </location>
    <ligand>
        <name>Mn(2+)</name>
        <dbReference type="ChEBI" id="CHEBI:29035"/>
        <label>2</label>
    </ligand>
</feature>
<feature type="domain" description="Peptidase M20 dimerisation" evidence="4">
    <location>
        <begin position="212"/>
        <end position="307"/>
    </location>
</feature>
<dbReference type="Gene3D" id="3.40.630.10">
    <property type="entry name" value="Zn peptidases"/>
    <property type="match status" value="1"/>
</dbReference>
<dbReference type="OrthoDB" id="8875216at2"/>
<gene>
    <name evidence="5" type="ORF">FHP08_10205</name>
</gene>
<dbReference type="Proteomes" id="UP000321548">
    <property type="component" value="Unassembled WGS sequence"/>
</dbReference>
<accession>A0A5C8NYQ1</accession>
<dbReference type="CDD" id="cd05666">
    <property type="entry name" value="M20_Acy1-like"/>
    <property type="match status" value="1"/>
</dbReference>
<feature type="binding site" evidence="2">
    <location>
        <position position="188"/>
    </location>
    <ligand>
        <name>Mn(2+)</name>
        <dbReference type="ChEBI" id="CHEBI:29035"/>
        <label>2</label>
    </ligand>
</feature>
<protein>
    <submittedName>
        <fullName evidence="5">Amidohydrolase</fullName>
    </submittedName>
</protein>
<evidence type="ECO:0000256" key="2">
    <source>
        <dbReference type="PIRSR" id="PIRSR005962-1"/>
    </source>
</evidence>
<evidence type="ECO:0000313" key="6">
    <source>
        <dbReference type="Proteomes" id="UP000321548"/>
    </source>
</evidence>
<keyword evidence="2" id="KW-0479">Metal-binding</keyword>
<dbReference type="SUPFAM" id="SSF55031">
    <property type="entry name" value="Bacterial exopeptidase dimerisation domain"/>
    <property type="match status" value="1"/>
</dbReference>
<organism evidence="5 6">
    <name type="scientific">Zeimonas arvi</name>
    <dbReference type="NCBI Taxonomy" id="2498847"/>
    <lineage>
        <taxon>Bacteria</taxon>
        <taxon>Pseudomonadati</taxon>
        <taxon>Pseudomonadota</taxon>
        <taxon>Betaproteobacteria</taxon>
        <taxon>Burkholderiales</taxon>
        <taxon>Burkholderiaceae</taxon>
        <taxon>Zeimonas</taxon>
    </lineage>
</organism>
<dbReference type="GO" id="GO:0046872">
    <property type="term" value="F:metal ion binding"/>
    <property type="evidence" value="ECO:0007669"/>
    <property type="project" value="UniProtKB-KW"/>
</dbReference>
<feature type="binding site" evidence="2">
    <location>
        <position position="129"/>
    </location>
    <ligand>
        <name>Mn(2+)</name>
        <dbReference type="ChEBI" id="CHEBI:29035"/>
        <label>2</label>
    </ligand>
</feature>
<dbReference type="EMBL" id="VDUY01000003">
    <property type="protein sequence ID" value="TXL66418.1"/>
    <property type="molecule type" value="Genomic_DNA"/>
</dbReference>
<dbReference type="GO" id="GO:0019877">
    <property type="term" value="P:diaminopimelate biosynthetic process"/>
    <property type="evidence" value="ECO:0007669"/>
    <property type="project" value="UniProtKB-ARBA"/>
</dbReference>
<dbReference type="Pfam" id="PF01546">
    <property type="entry name" value="Peptidase_M20"/>
    <property type="match status" value="1"/>
</dbReference>
<dbReference type="Gene3D" id="3.30.70.360">
    <property type="match status" value="1"/>
</dbReference>
<dbReference type="GO" id="GO:0050118">
    <property type="term" value="F:N-acetyldiaminopimelate deacetylase activity"/>
    <property type="evidence" value="ECO:0007669"/>
    <property type="project" value="UniProtKB-ARBA"/>
</dbReference>
<name>A0A5C8NYQ1_9BURK</name>
<sequence length="420" mass="45195">MNVRETLAPPAGGPGAQGSWLGNHPAVAAIRAWQRELTVIRRELHANPELGFEEHFTSEVIARQLARWGVDEVHRGIGRTGVVGVIRGRDTHSARTVGLRADIDALPMHEDNDFAHRSRKTGCMHGCGHDGHATMLLGAARYLAKTRDFDGTVHLIFQPGEEGFGGAQVMIDDGLFERFPCDTVYAMHNWPGLPPGTIAVRPGPMMAAADRITITVEGRGGHGAHPYQTIDPVLVAAHIITAAQSIVSRNVKPLDSAVVSLCAIEAGHLGAMSVMPSTAKIVGTVRTFKPETQDMIEARLSALAASVAAGFGAQARLDYERIYPATINSRAEALFGQQVAEELVGTDHVVTDLEPSMGAEDFSFMLRVRPGAYFRIGQGGAEAGRLLHNTRYDFNDEILPLGAALFARLAERSMPIGANR</sequence>
<dbReference type="NCBIfam" id="TIGR01891">
    <property type="entry name" value="amidohydrolases"/>
    <property type="match status" value="1"/>
</dbReference>
<dbReference type="AlphaFoldDB" id="A0A5C8NYQ1"/>
<evidence type="ECO:0000313" key="5">
    <source>
        <dbReference type="EMBL" id="TXL66418.1"/>
    </source>
</evidence>
<evidence type="ECO:0000256" key="3">
    <source>
        <dbReference type="SAM" id="MobiDB-lite"/>
    </source>
</evidence>
<dbReference type="RefSeq" id="WP_147704330.1">
    <property type="nucleotide sequence ID" value="NZ_VDUY01000003.1"/>
</dbReference>
<dbReference type="InterPro" id="IPR011650">
    <property type="entry name" value="Peptidase_M20_dimer"/>
</dbReference>
<comment type="caution">
    <text evidence="5">The sequence shown here is derived from an EMBL/GenBank/DDBJ whole genome shotgun (WGS) entry which is preliminary data.</text>
</comment>
<reference evidence="5 6" key="1">
    <citation type="submission" date="2019-06" db="EMBL/GenBank/DDBJ databases">
        <title>Quisquiliibacterium sp. nov., isolated from a maize field.</title>
        <authorList>
            <person name="Lin S.-Y."/>
            <person name="Tsai C.-F."/>
            <person name="Young C.-C."/>
        </authorList>
    </citation>
    <scope>NUCLEOTIDE SEQUENCE [LARGE SCALE GENOMIC DNA]</scope>
    <source>
        <strain evidence="5 6">CC-CFT501</strain>
    </source>
</reference>
<dbReference type="FunFam" id="3.30.70.360:FF:000001">
    <property type="entry name" value="N-acetyldiaminopimelate deacetylase"/>
    <property type="match status" value="1"/>
</dbReference>
<evidence type="ECO:0000259" key="4">
    <source>
        <dbReference type="Pfam" id="PF07687"/>
    </source>
</evidence>
<dbReference type="PIRSF" id="PIRSF005962">
    <property type="entry name" value="Pept_M20D_amidohydro"/>
    <property type="match status" value="1"/>
</dbReference>
<dbReference type="InterPro" id="IPR002933">
    <property type="entry name" value="Peptidase_M20"/>
</dbReference>
<dbReference type="PANTHER" id="PTHR11014">
    <property type="entry name" value="PEPTIDASE M20 FAMILY MEMBER"/>
    <property type="match status" value="1"/>
</dbReference>
<feature type="binding site" evidence="2">
    <location>
        <position position="388"/>
    </location>
    <ligand>
        <name>Mn(2+)</name>
        <dbReference type="ChEBI" id="CHEBI:29035"/>
        <label>2</label>
    </ligand>
</feature>
<evidence type="ECO:0000256" key="1">
    <source>
        <dbReference type="ARBA" id="ARBA00022801"/>
    </source>
</evidence>
<comment type="cofactor">
    <cofactor evidence="2">
        <name>Mn(2+)</name>
        <dbReference type="ChEBI" id="CHEBI:29035"/>
    </cofactor>
    <text evidence="2">The Mn(2+) ion enhances activity.</text>
</comment>
<dbReference type="InterPro" id="IPR017439">
    <property type="entry name" value="Amidohydrolase"/>
</dbReference>
<proteinExistence type="predicted"/>
<keyword evidence="6" id="KW-1185">Reference proteome</keyword>
<dbReference type="PANTHER" id="PTHR11014:SF63">
    <property type="entry name" value="METALLOPEPTIDASE, PUTATIVE (AFU_ORTHOLOGUE AFUA_6G09600)-RELATED"/>
    <property type="match status" value="1"/>
</dbReference>
<dbReference type="Pfam" id="PF07687">
    <property type="entry name" value="M20_dimer"/>
    <property type="match status" value="1"/>
</dbReference>
<feature type="binding site" evidence="2">
    <location>
        <position position="162"/>
    </location>
    <ligand>
        <name>Mn(2+)</name>
        <dbReference type="ChEBI" id="CHEBI:29035"/>
        <label>2</label>
    </ligand>
</feature>
<dbReference type="InterPro" id="IPR036264">
    <property type="entry name" value="Bact_exopeptidase_dim_dom"/>
</dbReference>
<dbReference type="SUPFAM" id="SSF53187">
    <property type="entry name" value="Zn-dependent exopeptidases"/>
    <property type="match status" value="1"/>
</dbReference>
<keyword evidence="1 5" id="KW-0378">Hydrolase</keyword>